<keyword evidence="3" id="KW-1185">Reference proteome</keyword>
<evidence type="ECO:0000256" key="1">
    <source>
        <dbReference type="SAM" id="MobiDB-lite"/>
    </source>
</evidence>
<sequence>MSSMEQTRTAAAAVAAGAVPVALGLAMGWPAPVWAPAGAAVVALVLLVSATRVRPAPGPSPVPAAAPPPVPDPDPQPPVEPPYRRTSVTGVALPSAVPDYDFLFSATVWWREVAPRGGVAHAAPGSLAIEAVLARARAVTEQEHPGRPELVRHRLDGVLGTPSPDTSGIVVAMAEGVGLGLSAADRERLDRLSEVRKAEEVWEHERRHERSRRAYLGEDVLKSPGSAVVWWLARNEEEVREAVDMIGPLARLAAAANDEAVDALYAYPAAGAPFLDRVVPAMAAGGGAAEADERGPSVVGPLNSLMRDIRLQGADARTVYAHRVARITEAAGRPEEAARIQESLVEDAVPAEDPDGVPGRRGFVVGPVRPLGAGESEPGPVTSAWEVLRGPVNGDPRGAGASPEEGWGGADQSH</sequence>
<gene>
    <name evidence="2" type="ORF">GCM10009639_20270</name>
</gene>
<feature type="region of interest" description="Disordered" evidence="1">
    <location>
        <begin position="56"/>
        <end position="85"/>
    </location>
</feature>
<accession>A0ABN1XXJ5</accession>
<reference evidence="2 3" key="1">
    <citation type="journal article" date="2019" name="Int. J. Syst. Evol. Microbiol.">
        <title>The Global Catalogue of Microorganisms (GCM) 10K type strain sequencing project: providing services to taxonomists for standard genome sequencing and annotation.</title>
        <authorList>
            <consortium name="The Broad Institute Genomics Platform"/>
            <consortium name="The Broad Institute Genome Sequencing Center for Infectious Disease"/>
            <person name="Wu L."/>
            <person name="Ma J."/>
        </authorList>
    </citation>
    <scope>NUCLEOTIDE SEQUENCE [LARGE SCALE GENOMIC DNA]</scope>
    <source>
        <strain evidence="2 3">JCM 12393</strain>
    </source>
</reference>
<feature type="region of interest" description="Disordered" evidence="1">
    <location>
        <begin position="368"/>
        <end position="414"/>
    </location>
</feature>
<comment type="caution">
    <text evidence="2">The sequence shown here is derived from an EMBL/GenBank/DDBJ whole genome shotgun (WGS) entry which is preliminary data.</text>
</comment>
<evidence type="ECO:0008006" key="4">
    <source>
        <dbReference type="Google" id="ProtNLM"/>
    </source>
</evidence>
<dbReference type="Proteomes" id="UP001499863">
    <property type="component" value="Unassembled WGS sequence"/>
</dbReference>
<feature type="compositionally biased region" description="Pro residues" evidence="1">
    <location>
        <begin position="56"/>
        <end position="81"/>
    </location>
</feature>
<evidence type="ECO:0000313" key="2">
    <source>
        <dbReference type="EMBL" id="GAA1390983.1"/>
    </source>
</evidence>
<organism evidence="2 3">
    <name type="scientific">Kitasatospora putterlickiae</name>
    <dbReference type="NCBI Taxonomy" id="221725"/>
    <lineage>
        <taxon>Bacteria</taxon>
        <taxon>Bacillati</taxon>
        <taxon>Actinomycetota</taxon>
        <taxon>Actinomycetes</taxon>
        <taxon>Kitasatosporales</taxon>
        <taxon>Streptomycetaceae</taxon>
        <taxon>Kitasatospora</taxon>
    </lineage>
</organism>
<evidence type="ECO:0000313" key="3">
    <source>
        <dbReference type="Proteomes" id="UP001499863"/>
    </source>
</evidence>
<protein>
    <recommendedName>
        <fullName evidence="4">Secreted protein</fullName>
    </recommendedName>
</protein>
<proteinExistence type="predicted"/>
<dbReference type="EMBL" id="BAAAKJ010000105">
    <property type="protein sequence ID" value="GAA1390983.1"/>
    <property type="molecule type" value="Genomic_DNA"/>
</dbReference>
<name>A0ABN1XXJ5_9ACTN</name>